<keyword evidence="1 5" id="KW-0479">Metal-binding</keyword>
<evidence type="ECO:0000256" key="3">
    <source>
        <dbReference type="ARBA" id="ARBA00023134"/>
    </source>
</evidence>
<dbReference type="FunFam" id="3.40.50.300:FF:000692">
    <property type="entry name" value="Guanine nucleotide-binding protein subunit alpha"/>
    <property type="match status" value="1"/>
</dbReference>
<dbReference type="EMBL" id="GG738869">
    <property type="protein sequence ID" value="EFC44299.1"/>
    <property type="molecule type" value="Genomic_DNA"/>
</dbReference>
<dbReference type="eggNOG" id="KOG0082">
    <property type="taxonomic scope" value="Eukaryota"/>
</dbReference>
<dbReference type="KEGG" id="ngr:NAEGRDRAFT_49275"/>
<feature type="binding site" evidence="5">
    <location>
        <position position="222"/>
    </location>
    <ligand>
        <name>Mg(2+)</name>
        <dbReference type="ChEBI" id="CHEBI:18420"/>
    </ligand>
</feature>
<keyword evidence="7" id="KW-1185">Reference proteome</keyword>
<dbReference type="InterPro" id="IPR001019">
    <property type="entry name" value="Gprotein_alpha_su"/>
</dbReference>
<dbReference type="GO" id="GO:0001664">
    <property type="term" value="F:G protein-coupled receptor binding"/>
    <property type="evidence" value="ECO:0007669"/>
    <property type="project" value="TreeGrafter"/>
</dbReference>
<dbReference type="RefSeq" id="XP_002677043.1">
    <property type="nucleotide sequence ID" value="XM_002676997.1"/>
</dbReference>
<dbReference type="GO" id="GO:0005525">
    <property type="term" value="F:GTP binding"/>
    <property type="evidence" value="ECO:0007669"/>
    <property type="project" value="UniProtKB-KW"/>
</dbReference>
<evidence type="ECO:0000256" key="5">
    <source>
        <dbReference type="PIRSR" id="PIRSR601019-2"/>
    </source>
</evidence>
<protein>
    <submittedName>
        <fullName evidence="6">Predicted protein</fullName>
    </submittedName>
</protein>
<dbReference type="GO" id="GO:0046872">
    <property type="term" value="F:metal ion binding"/>
    <property type="evidence" value="ECO:0007669"/>
    <property type="project" value="UniProtKB-KW"/>
</dbReference>
<dbReference type="GO" id="GO:0007188">
    <property type="term" value="P:adenylate cyclase-modulating G protein-coupled receptor signaling pathway"/>
    <property type="evidence" value="ECO:0007669"/>
    <property type="project" value="TreeGrafter"/>
</dbReference>
<sequence>MSLIECVSQSLSTAITAKEDKDSDCDCCILNEVNVESDVNKKKERDGYDEDNLNCVNIESVDATTAAASAITEQQMNNKRMNVLCLGGSDSGKSTFVNTLTEQYQSNSKAVSTSEHFECLCRHMSQIAKSYRQDGHERWPECSEMTNKILFGGEESTEDVSSPKDDEIQIIITDFERIWSTCLKSYYEKNKDAKHFTENMNQVFKNGKLCLQKCKYQLYNSTNSTQRETIRRFSTSHELNLVTAGGKKMERRRWNSLDLEGTNVLLLFVSLSEFNQQSIEDSKTNRMDESLKTFKELLTKKQLKNSRKVVIFSKPDILQEKLSVEARYQRQVCDSMKEELKSMSNLNLERSVLNSTINEYENLFQQYCKDSKFDYHVCNTTNEEEVQSCMQRIVSNNSQPFISNNLKRKDEKFINKLYSSLNNKFSDISFV</sequence>
<dbReference type="Proteomes" id="UP000006671">
    <property type="component" value="Unassembled WGS sequence"/>
</dbReference>
<evidence type="ECO:0000256" key="4">
    <source>
        <dbReference type="ARBA" id="ARBA00023224"/>
    </source>
</evidence>
<feature type="binding site" evidence="5">
    <location>
        <position position="94"/>
    </location>
    <ligand>
        <name>Mg(2+)</name>
        <dbReference type="ChEBI" id="CHEBI:18420"/>
    </ligand>
</feature>
<dbReference type="SUPFAM" id="SSF52540">
    <property type="entry name" value="P-loop containing nucleoside triphosphate hydrolases"/>
    <property type="match status" value="1"/>
</dbReference>
<gene>
    <name evidence="6" type="ORF">NAEGRDRAFT_49275</name>
</gene>
<evidence type="ECO:0000256" key="2">
    <source>
        <dbReference type="ARBA" id="ARBA00022741"/>
    </source>
</evidence>
<dbReference type="PROSITE" id="PS51882">
    <property type="entry name" value="G_ALPHA"/>
    <property type="match status" value="1"/>
</dbReference>
<dbReference type="PANTHER" id="PTHR10218">
    <property type="entry name" value="GTP-BINDING PROTEIN ALPHA SUBUNIT"/>
    <property type="match status" value="1"/>
</dbReference>
<dbReference type="PANTHER" id="PTHR10218:SF116">
    <property type="entry name" value="G PROTEIN, ALPHA SUBUNIT"/>
    <property type="match status" value="1"/>
</dbReference>
<accession>D2VG73</accession>
<dbReference type="OrthoDB" id="5817230at2759"/>
<evidence type="ECO:0000256" key="1">
    <source>
        <dbReference type="ARBA" id="ARBA00022723"/>
    </source>
</evidence>
<dbReference type="GO" id="GO:0005737">
    <property type="term" value="C:cytoplasm"/>
    <property type="evidence" value="ECO:0007669"/>
    <property type="project" value="TreeGrafter"/>
</dbReference>
<dbReference type="GO" id="GO:0005834">
    <property type="term" value="C:heterotrimeric G-protein complex"/>
    <property type="evidence" value="ECO:0007669"/>
    <property type="project" value="TreeGrafter"/>
</dbReference>
<dbReference type="SMART" id="SM00275">
    <property type="entry name" value="G_alpha"/>
    <property type="match status" value="1"/>
</dbReference>
<evidence type="ECO:0000313" key="7">
    <source>
        <dbReference type="Proteomes" id="UP000006671"/>
    </source>
</evidence>
<dbReference type="InterPro" id="IPR027417">
    <property type="entry name" value="P-loop_NTPase"/>
</dbReference>
<dbReference type="VEuPathDB" id="AmoebaDB:NAEGRDRAFT_49275"/>
<reference evidence="6 7" key="1">
    <citation type="journal article" date="2010" name="Cell">
        <title>The genome of Naegleria gruberi illuminates early eukaryotic versatility.</title>
        <authorList>
            <person name="Fritz-Laylin L.K."/>
            <person name="Prochnik S.E."/>
            <person name="Ginger M.L."/>
            <person name="Dacks J.B."/>
            <person name="Carpenter M.L."/>
            <person name="Field M.C."/>
            <person name="Kuo A."/>
            <person name="Paredez A."/>
            <person name="Chapman J."/>
            <person name="Pham J."/>
            <person name="Shu S."/>
            <person name="Neupane R."/>
            <person name="Cipriano M."/>
            <person name="Mancuso J."/>
            <person name="Tu H."/>
            <person name="Salamov A."/>
            <person name="Lindquist E."/>
            <person name="Shapiro H."/>
            <person name="Lucas S."/>
            <person name="Grigoriev I.V."/>
            <person name="Cande W.Z."/>
            <person name="Fulton C."/>
            <person name="Rokhsar D.S."/>
            <person name="Dawson S.C."/>
        </authorList>
    </citation>
    <scope>NUCLEOTIDE SEQUENCE [LARGE SCALE GENOMIC DNA]</scope>
    <source>
        <strain evidence="6 7">NEG-M</strain>
    </source>
</reference>
<keyword evidence="3" id="KW-0342">GTP-binding</keyword>
<dbReference type="PRINTS" id="PR00318">
    <property type="entry name" value="GPROTEINA"/>
</dbReference>
<evidence type="ECO:0000313" key="6">
    <source>
        <dbReference type="EMBL" id="EFC44299.1"/>
    </source>
</evidence>
<dbReference type="GO" id="GO:0031683">
    <property type="term" value="F:G-protein beta/gamma-subunit complex binding"/>
    <property type="evidence" value="ECO:0007669"/>
    <property type="project" value="InterPro"/>
</dbReference>
<dbReference type="STRING" id="5762.D2VG73"/>
<keyword evidence="4" id="KW-0807">Transducer</keyword>
<dbReference type="Pfam" id="PF00503">
    <property type="entry name" value="G-alpha"/>
    <property type="match status" value="1"/>
</dbReference>
<dbReference type="InParanoid" id="D2VG73"/>
<dbReference type="GO" id="GO:0003924">
    <property type="term" value="F:GTPase activity"/>
    <property type="evidence" value="ECO:0007669"/>
    <property type="project" value="InterPro"/>
</dbReference>
<keyword evidence="5" id="KW-0460">Magnesium</keyword>
<keyword evidence="2" id="KW-0547">Nucleotide-binding</keyword>
<name>D2VG73_NAEGR</name>
<dbReference type="AlphaFoldDB" id="D2VG73"/>
<proteinExistence type="predicted"/>
<dbReference type="Gene3D" id="3.40.50.300">
    <property type="entry name" value="P-loop containing nucleotide triphosphate hydrolases"/>
    <property type="match status" value="2"/>
</dbReference>
<organism evidence="7">
    <name type="scientific">Naegleria gruberi</name>
    <name type="common">Amoeba</name>
    <dbReference type="NCBI Taxonomy" id="5762"/>
    <lineage>
        <taxon>Eukaryota</taxon>
        <taxon>Discoba</taxon>
        <taxon>Heterolobosea</taxon>
        <taxon>Tetramitia</taxon>
        <taxon>Eutetramitia</taxon>
        <taxon>Vahlkampfiidae</taxon>
        <taxon>Naegleria</taxon>
    </lineage>
</organism>
<dbReference type="GeneID" id="8848109"/>